<dbReference type="Proteomes" id="UP000287651">
    <property type="component" value="Unassembled WGS sequence"/>
</dbReference>
<evidence type="ECO:0000256" key="1">
    <source>
        <dbReference type="SAM" id="MobiDB-lite"/>
    </source>
</evidence>
<accession>A0A426ZH92</accession>
<feature type="region of interest" description="Disordered" evidence="1">
    <location>
        <begin position="1"/>
        <end position="55"/>
    </location>
</feature>
<feature type="non-terminal residue" evidence="2">
    <location>
        <position position="1"/>
    </location>
</feature>
<dbReference type="EMBL" id="AMZH03006626">
    <property type="protein sequence ID" value="RRT63357.1"/>
    <property type="molecule type" value="Genomic_DNA"/>
</dbReference>
<proteinExistence type="predicted"/>
<sequence length="55" mass="5271">TGAAPTEASPLGTAPVGKGGACGHNARPPTGTSAPAAKGVARGQGDRWMRAKGES</sequence>
<evidence type="ECO:0000313" key="2">
    <source>
        <dbReference type="EMBL" id="RRT63357.1"/>
    </source>
</evidence>
<comment type="caution">
    <text evidence="2">The sequence shown here is derived from an EMBL/GenBank/DDBJ whole genome shotgun (WGS) entry which is preliminary data.</text>
</comment>
<protein>
    <submittedName>
        <fullName evidence="2">Uncharacterized protein</fullName>
    </submittedName>
</protein>
<organism evidence="2 3">
    <name type="scientific">Ensete ventricosum</name>
    <name type="common">Abyssinian banana</name>
    <name type="synonym">Musa ensete</name>
    <dbReference type="NCBI Taxonomy" id="4639"/>
    <lineage>
        <taxon>Eukaryota</taxon>
        <taxon>Viridiplantae</taxon>
        <taxon>Streptophyta</taxon>
        <taxon>Embryophyta</taxon>
        <taxon>Tracheophyta</taxon>
        <taxon>Spermatophyta</taxon>
        <taxon>Magnoliopsida</taxon>
        <taxon>Liliopsida</taxon>
        <taxon>Zingiberales</taxon>
        <taxon>Musaceae</taxon>
        <taxon>Ensete</taxon>
    </lineage>
</organism>
<evidence type="ECO:0000313" key="3">
    <source>
        <dbReference type="Proteomes" id="UP000287651"/>
    </source>
</evidence>
<reference evidence="2 3" key="1">
    <citation type="journal article" date="2014" name="Agronomy (Basel)">
        <title>A Draft Genome Sequence for Ensete ventricosum, the Drought-Tolerant Tree Against Hunger.</title>
        <authorList>
            <person name="Harrison J."/>
            <person name="Moore K.A."/>
            <person name="Paszkiewicz K."/>
            <person name="Jones T."/>
            <person name="Grant M."/>
            <person name="Ambacheew D."/>
            <person name="Muzemil S."/>
            <person name="Studholme D.J."/>
        </authorList>
    </citation>
    <scope>NUCLEOTIDE SEQUENCE [LARGE SCALE GENOMIC DNA]</scope>
</reference>
<dbReference type="AlphaFoldDB" id="A0A426ZH92"/>
<name>A0A426ZH92_ENSVE</name>
<gene>
    <name evidence="2" type="ORF">B296_00029948</name>
</gene>
<feature type="compositionally biased region" description="Basic and acidic residues" evidence="1">
    <location>
        <begin position="44"/>
        <end position="55"/>
    </location>
</feature>